<dbReference type="PROSITE" id="PS52034">
    <property type="entry name" value="PEPTIDASE_M32"/>
    <property type="match status" value="1"/>
</dbReference>
<dbReference type="GO" id="GO:0046872">
    <property type="term" value="F:metal ion binding"/>
    <property type="evidence" value="ECO:0007669"/>
    <property type="project" value="UniProtKB-KW"/>
</dbReference>
<comment type="catalytic activity">
    <reaction evidence="1">
        <text>Release of a C-terminal amino acid with broad specificity, except for -Pro.</text>
        <dbReference type="EC" id="3.4.17.19"/>
    </reaction>
</comment>
<keyword evidence="5" id="KW-1185">Reference proteome</keyword>
<dbReference type="InterPro" id="IPR001333">
    <property type="entry name" value="Peptidase_M32_Taq"/>
</dbReference>
<keyword evidence="1" id="KW-0378">Hydrolase</keyword>
<reference evidence="4 5" key="1">
    <citation type="submission" date="2019-07" db="EMBL/GenBank/DDBJ databases">
        <title>Deinococcus detaillus sp. nov., isolated from humus soil in Antarctica.</title>
        <authorList>
            <person name="Zhang K."/>
        </authorList>
    </citation>
    <scope>NUCLEOTIDE SEQUENCE [LARGE SCALE GENOMIC DNA]</scope>
    <source>
        <strain evidence="4 5">H1</strain>
    </source>
</reference>
<feature type="binding site" evidence="2">
    <location>
        <position position="257"/>
    </location>
    <ligand>
        <name>Zn(2+)</name>
        <dbReference type="ChEBI" id="CHEBI:29105"/>
        <note>catalytic</note>
    </ligand>
</feature>
<organism evidence="4 5">
    <name type="scientific">Deinococcus detaillensis</name>
    <dbReference type="NCBI Taxonomy" id="2592048"/>
    <lineage>
        <taxon>Bacteria</taxon>
        <taxon>Thermotogati</taxon>
        <taxon>Deinococcota</taxon>
        <taxon>Deinococci</taxon>
        <taxon>Deinococcales</taxon>
        <taxon>Deinococcaceae</taxon>
        <taxon>Deinococcus</taxon>
    </lineage>
</organism>
<keyword evidence="1" id="KW-0482">Metalloprotease</keyword>
<gene>
    <name evidence="4" type="ORF">FNU79_14560</name>
</gene>
<dbReference type="Proteomes" id="UP000316092">
    <property type="component" value="Unassembled WGS sequence"/>
</dbReference>
<dbReference type="OrthoDB" id="9772308at2"/>
<evidence type="ECO:0000313" key="5">
    <source>
        <dbReference type="Proteomes" id="UP000316092"/>
    </source>
</evidence>
<dbReference type="PIRSF" id="PIRSF006615">
    <property type="entry name" value="Zn_crbxpep_Taq"/>
    <property type="match status" value="1"/>
</dbReference>
<comment type="similarity">
    <text evidence="1">Belongs to the peptidase M32 family.</text>
</comment>
<dbReference type="RefSeq" id="WP_143721537.1">
    <property type="nucleotide sequence ID" value="NZ_VKDB01000020.1"/>
</dbReference>
<proteinExistence type="inferred from homology"/>
<dbReference type="PANTHER" id="PTHR34217">
    <property type="entry name" value="METAL-DEPENDENT CARBOXYPEPTIDASE"/>
    <property type="match status" value="1"/>
</dbReference>
<dbReference type="GO" id="GO:0006508">
    <property type="term" value="P:proteolysis"/>
    <property type="evidence" value="ECO:0007669"/>
    <property type="project" value="UniProtKB-UniRule"/>
</dbReference>
<keyword evidence="1 2" id="KW-0479">Metal-binding</keyword>
<dbReference type="Gene3D" id="1.10.1370.30">
    <property type="match status" value="1"/>
</dbReference>
<evidence type="ECO:0000313" key="4">
    <source>
        <dbReference type="EMBL" id="TSA81790.1"/>
    </source>
</evidence>
<protein>
    <recommendedName>
        <fullName evidence="1">Metal-dependent carboxypeptidase</fullName>
        <ecNumber evidence="1">3.4.17.19</ecNumber>
    </recommendedName>
</protein>
<keyword evidence="1 4" id="KW-0121">Carboxypeptidase</keyword>
<accession>A0A553UNK3</accession>
<dbReference type="GO" id="GO:0004181">
    <property type="term" value="F:metallocarboxypeptidase activity"/>
    <property type="evidence" value="ECO:0007669"/>
    <property type="project" value="UniProtKB-UniRule"/>
</dbReference>
<dbReference type="PRINTS" id="PR00998">
    <property type="entry name" value="CRBOXYPTASET"/>
</dbReference>
<feature type="binding site" evidence="2">
    <location>
        <position position="296"/>
    </location>
    <ligand>
        <name>Zn(2+)</name>
        <dbReference type="ChEBI" id="CHEBI:29105"/>
        <note>catalytic</note>
    </ligand>
</feature>
<dbReference type="PANTHER" id="PTHR34217:SF1">
    <property type="entry name" value="CARBOXYPEPTIDASE 1"/>
    <property type="match status" value="1"/>
</dbReference>
<dbReference type="Pfam" id="PF02074">
    <property type="entry name" value="Peptidase_M32"/>
    <property type="match status" value="1"/>
</dbReference>
<dbReference type="CDD" id="cd06460">
    <property type="entry name" value="M32_Taq"/>
    <property type="match status" value="1"/>
</dbReference>
<name>A0A553UNK3_9DEIO</name>
<evidence type="ECO:0000256" key="1">
    <source>
        <dbReference type="PIRNR" id="PIRNR006615"/>
    </source>
</evidence>
<sequence length="515" mass="57538">MNEFQRRSAEINDLLCVLNVLNWDARTQMPAGGSSARAQQQATISALAQEKLLDPAYEAAAQAVSADDSDDDVENRAAQQALAAVSALKRIPAELTRELALLKSEAQDVWARAKAANDFQMFAPALTRMVELNRQLAEALGYEGHPYDALLNLYEPGVTVATLLPLFERLRAHHVPLLKAIQQQPQPRSDFLNRSYPADAQKRVSLTLAQKFGYDTQRGRLDESAHPFEISFTRQDVRITTRFQEKFLSGALFGTLHETGHAMYEQGVRPELSRTVLTSDLTGLYAVGGASYGTHESQSRLWENRIGRSKAYWNLHFSQLQDAFPEQFADVDTAAFHRAINTVRPSLIRVEADELTYDLHIMLRVELERQLIGGELAVKDLPAAWNARIKSDLGLDVPDDAHGVLQDIHWSAGMIGSFPTYTIGNVMASQFYAAALEQVPDLEAGLARGEYTPLREWLTDNIYQHGRTFTPHELLMRVTGHGLDPQPYLDYLSGKYGELYGLDLQKVGTQKEQTT</sequence>
<dbReference type="SUPFAM" id="SSF55486">
    <property type="entry name" value="Metalloproteases ('zincins'), catalytic domain"/>
    <property type="match status" value="1"/>
</dbReference>
<keyword evidence="2" id="KW-0862">Zinc</keyword>
<evidence type="ECO:0000256" key="2">
    <source>
        <dbReference type="PIRSR" id="PIRSR006615-1"/>
    </source>
</evidence>
<comment type="caution">
    <text evidence="4">The sequence shown here is derived from an EMBL/GenBank/DDBJ whole genome shotgun (WGS) entry which is preliminary data.</text>
</comment>
<dbReference type="EC" id="3.4.17.19" evidence="1"/>
<comment type="function">
    <text evidence="1">Broad specificity carboxypetidase that releases amino acids sequentially from the C-terminus, including neutral, aromatic, polar and basic residues.</text>
</comment>
<dbReference type="AlphaFoldDB" id="A0A553UNK3"/>
<comment type="cofactor">
    <cofactor evidence="2">
        <name>Zn(2+)</name>
        <dbReference type="ChEBI" id="CHEBI:29105"/>
    </cofactor>
    <text evidence="2">Binds 1 zinc ion per subunit.</text>
</comment>
<dbReference type="EMBL" id="VKDB01000020">
    <property type="protein sequence ID" value="TSA81790.1"/>
    <property type="molecule type" value="Genomic_DNA"/>
</dbReference>
<keyword evidence="1" id="KW-0645">Protease</keyword>
<feature type="binding site" evidence="2">
    <location>
        <position position="261"/>
    </location>
    <ligand>
        <name>Zn(2+)</name>
        <dbReference type="ChEBI" id="CHEBI:29105"/>
        <note>catalytic</note>
    </ligand>
</feature>
<evidence type="ECO:0000256" key="3">
    <source>
        <dbReference type="PIRSR" id="PIRSR006615-2"/>
    </source>
</evidence>
<feature type="active site" description="Proton donor/acceptor" evidence="3">
    <location>
        <position position="258"/>
    </location>
</feature>